<dbReference type="InterPro" id="IPR007387">
    <property type="entry name" value="TRAP_DctQ"/>
</dbReference>
<evidence type="ECO:0000256" key="6">
    <source>
        <dbReference type="ARBA" id="ARBA00022989"/>
    </source>
</evidence>
<dbReference type="Proteomes" id="UP001243757">
    <property type="component" value="Unassembled WGS sequence"/>
</dbReference>
<protein>
    <recommendedName>
        <fullName evidence="9">TRAP transporter small permease protein</fullName>
    </recommendedName>
</protein>
<evidence type="ECO:0000313" key="11">
    <source>
        <dbReference type="EMBL" id="MDK3018186.1"/>
    </source>
</evidence>
<feature type="transmembrane region" description="Helical" evidence="9">
    <location>
        <begin position="21"/>
        <end position="45"/>
    </location>
</feature>
<keyword evidence="6 9" id="KW-1133">Transmembrane helix</keyword>
<feature type="transmembrane region" description="Helical" evidence="9">
    <location>
        <begin position="57"/>
        <end position="76"/>
    </location>
</feature>
<evidence type="ECO:0000256" key="5">
    <source>
        <dbReference type="ARBA" id="ARBA00022692"/>
    </source>
</evidence>
<feature type="transmembrane region" description="Helical" evidence="9">
    <location>
        <begin position="136"/>
        <end position="160"/>
    </location>
</feature>
<keyword evidence="2 9" id="KW-0813">Transport</keyword>
<gene>
    <name evidence="11" type="ORF">QO033_10905</name>
</gene>
<accession>A0ABT7F0P9</accession>
<proteinExistence type="inferred from homology"/>
<evidence type="ECO:0000313" key="12">
    <source>
        <dbReference type="Proteomes" id="UP001243757"/>
    </source>
</evidence>
<dbReference type="EMBL" id="JASNJD010000007">
    <property type="protein sequence ID" value="MDK3018186.1"/>
    <property type="molecule type" value="Genomic_DNA"/>
</dbReference>
<dbReference type="PANTHER" id="PTHR35011">
    <property type="entry name" value="2,3-DIKETO-L-GULONATE TRAP TRANSPORTER SMALL PERMEASE PROTEIN YIAM"/>
    <property type="match status" value="1"/>
</dbReference>
<evidence type="ECO:0000256" key="8">
    <source>
        <dbReference type="ARBA" id="ARBA00038436"/>
    </source>
</evidence>
<evidence type="ECO:0000256" key="1">
    <source>
        <dbReference type="ARBA" id="ARBA00004429"/>
    </source>
</evidence>
<keyword evidence="7 9" id="KW-0472">Membrane</keyword>
<dbReference type="RefSeq" id="WP_284481002.1">
    <property type="nucleotide sequence ID" value="NZ_JASNJD010000007.1"/>
</dbReference>
<evidence type="ECO:0000256" key="3">
    <source>
        <dbReference type="ARBA" id="ARBA00022475"/>
    </source>
</evidence>
<dbReference type="Pfam" id="PF04290">
    <property type="entry name" value="DctQ"/>
    <property type="match status" value="1"/>
</dbReference>
<keyword evidence="3" id="KW-1003">Cell membrane</keyword>
<comment type="function">
    <text evidence="9">Part of the tripartite ATP-independent periplasmic (TRAP) transport system.</text>
</comment>
<keyword evidence="12" id="KW-1185">Reference proteome</keyword>
<organism evidence="11 12">
    <name type="scientific">Pseudodonghicola flavimaris</name>
    <dbReference type="NCBI Taxonomy" id="3050036"/>
    <lineage>
        <taxon>Bacteria</taxon>
        <taxon>Pseudomonadati</taxon>
        <taxon>Pseudomonadota</taxon>
        <taxon>Alphaproteobacteria</taxon>
        <taxon>Rhodobacterales</taxon>
        <taxon>Paracoccaceae</taxon>
        <taxon>Pseudodonghicola</taxon>
    </lineage>
</organism>
<dbReference type="InterPro" id="IPR055348">
    <property type="entry name" value="DctQ"/>
</dbReference>
<evidence type="ECO:0000259" key="10">
    <source>
        <dbReference type="Pfam" id="PF04290"/>
    </source>
</evidence>
<comment type="subunit">
    <text evidence="9">The complex comprises the extracytoplasmic solute receptor protein and the two transmembrane proteins.</text>
</comment>
<dbReference type="PANTHER" id="PTHR35011:SF5">
    <property type="entry name" value="SIALIC ACID TRAP TRANSPORTER SMALL PERMEASE PROTEIN SIAQ"/>
    <property type="match status" value="1"/>
</dbReference>
<comment type="subcellular location">
    <subcellularLocation>
        <location evidence="1 9">Cell inner membrane</location>
        <topology evidence="1 9">Multi-pass membrane protein</topology>
    </subcellularLocation>
</comment>
<feature type="transmembrane region" description="Helical" evidence="9">
    <location>
        <begin position="97"/>
        <end position="116"/>
    </location>
</feature>
<evidence type="ECO:0000256" key="4">
    <source>
        <dbReference type="ARBA" id="ARBA00022519"/>
    </source>
</evidence>
<keyword evidence="5 9" id="KW-0812">Transmembrane</keyword>
<feature type="domain" description="Tripartite ATP-independent periplasmic transporters DctQ component" evidence="10">
    <location>
        <begin position="33"/>
        <end position="154"/>
    </location>
</feature>
<evidence type="ECO:0000256" key="9">
    <source>
        <dbReference type="RuleBase" id="RU369079"/>
    </source>
</evidence>
<keyword evidence="4 9" id="KW-0997">Cell inner membrane</keyword>
<evidence type="ECO:0000256" key="7">
    <source>
        <dbReference type="ARBA" id="ARBA00023136"/>
    </source>
</evidence>
<evidence type="ECO:0000256" key="2">
    <source>
        <dbReference type="ARBA" id="ARBA00022448"/>
    </source>
</evidence>
<sequence length="181" mass="19584">MRIFARLFEALYALTRGVNTVAGIFAVICFGAMLLVVLLQVVARYVFAAPPFWTEELARWLMVWGGMIGATVAFHTHTDPSLVTPRPDSQARTAIRAVARAVAAWGFFLPVLLYSYPFVLRQVGRTSEGLGISTAFMSVALPVACVIICLHAVSGIGILFSARVRAREAATLTEIVTAEPA</sequence>
<name>A0ABT7F0P9_9RHOB</name>
<comment type="caution">
    <text evidence="11">The sequence shown here is derived from an EMBL/GenBank/DDBJ whole genome shotgun (WGS) entry which is preliminary data.</text>
</comment>
<reference evidence="11 12" key="1">
    <citation type="submission" date="2023-05" db="EMBL/GenBank/DDBJ databases">
        <title>Pseudodonghicola sp. nov.</title>
        <authorList>
            <person name="Huang J."/>
        </authorList>
    </citation>
    <scope>NUCLEOTIDE SEQUENCE [LARGE SCALE GENOMIC DNA]</scope>
    <source>
        <strain evidence="11 12">IC7</strain>
    </source>
</reference>
<comment type="similarity">
    <text evidence="8 9">Belongs to the TRAP transporter small permease family.</text>
</comment>